<gene>
    <name evidence="1" type="ORF">LCGC14_1790100</name>
</gene>
<comment type="caution">
    <text evidence="1">The sequence shown here is derived from an EMBL/GenBank/DDBJ whole genome shotgun (WGS) entry which is preliminary data.</text>
</comment>
<sequence>MNGHLKCSHIEILPLDWCRRCWQHKG</sequence>
<proteinExistence type="predicted"/>
<organism evidence="1">
    <name type="scientific">marine sediment metagenome</name>
    <dbReference type="NCBI Taxonomy" id="412755"/>
    <lineage>
        <taxon>unclassified sequences</taxon>
        <taxon>metagenomes</taxon>
        <taxon>ecological metagenomes</taxon>
    </lineage>
</organism>
<accession>A0A0F9GST9</accession>
<name>A0A0F9GST9_9ZZZZ</name>
<protein>
    <submittedName>
        <fullName evidence="1">Uncharacterized protein</fullName>
    </submittedName>
</protein>
<dbReference type="EMBL" id="LAZR01017078">
    <property type="protein sequence ID" value="KKM01874.1"/>
    <property type="molecule type" value="Genomic_DNA"/>
</dbReference>
<dbReference type="AlphaFoldDB" id="A0A0F9GST9"/>
<reference evidence="1" key="1">
    <citation type="journal article" date="2015" name="Nature">
        <title>Complex archaea that bridge the gap between prokaryotes and eukaryotes.</title>
        <authorList>
            <person name="Spang A."/>
            <person name="Saw J.H."/>
            <person name="Jorgensen S.L."/>
            <person name="Zaremba-Niedzwiedzka K."/>
            <person name="Martijn J."/>
            <person name="Lind A.E."/>
            <person name="van Eijk R."/>
            <person name="Schleper C."/>
            <person name="Guy L."/>
            <person name="Ettema T.J."/>
        </authorList>
    </citation>
    <scope>NUCLEOTIDE SEQUENCE</scope>
</reference>
<evidence type="ECO:0000313" key="1">
    <source>
        <dbReference type="EMBL" id="KKM01874.1"/>
    </source>
</evidence>
<feature type="non-terminal residue" evidence="1">
    <location>
        <position position="26"/>
    </location>
</feature>